<feature type="region of interest" description="Disordered" evidence="1">
    <location>
        <begin position="359"/>
        <end position="379"/>
    </location>
</feature>
<dbReference type="STRING" id="121224.E0VIC1"/>
<dbReference type="OrthoDB" id="6628655at2759"/>
<organism>
    <name type="scientific">Pediculus humanus subsp. corporis</name>
    <name type="common">Body louse</name>
    <dbReference type="NCBI Taxonomy" id="121224"/>
    <lineage>
        <taxon>Eukaryota</taxon>
        <taxon>Metazoa</taxon>
        <taxon>Ecdysozoa</taxon>
        <taxon>Arthropoda</taxon>
        <taxon>Hexapoda</taxon>
        <taxon>Insecta</taxon>
        <taxon>Pterygota</taxon>
        <taxon>Neoptera</taxon>
        <taxon>Paraneoptera</taxon>
        <taxon>Psocodea</taxon>
        <taxon>Troctomorpha</taxon>
        <taxon>Phthiraptera</taxon>
        <taxon>Anoplura</taxon>
        <taxon>Pediculidae</taxon>
        <taxon>Pediculus</taxon>
    </lineage>
</organism>
<feature type="region of interest" description="Disordered" evidence="1">
    <location>
        <begin position="699"/>
        <end position="756"/>
    </location>
</feature>
<dbReference type="Proteomes" id="UP000009046">
    <property type="component" value="Unassembled WGS sequence"/>
</dbReference>
<dbReference type="EMBL" id="DS235191">
    <property type="protein sequence ID" value="EEB13127.1"/>
    <property type="molecule type" value="Genomic_DNA"/>
</dbReference>
<sequence length="1013" mass="114655">MRLVKILQFSVIIYLNFFHVTKSSETMENNNNNNNETTGRTRQPRKLLTKIHPSGTAFLAGLKLGTILSKKGFELGHGKIVSAHSFQVFGKTVNTATSLSYGDSSSTTFLLPIVNDSPLPEEEGENSSTSSATDDVNKIPSKSLRKNTFHVTVVEKRSPTENDKKNIFDDVRDDDDDIFQSSVRYAYVPLRPLLFTPSNVSPAAKSPGVSKIIVWKNFLENSNDSSYKIYETGEGKGDDETKRKMPYREAPQKNYYGKKPQTDDDKKINFFGNGNEKILLTPIGKHVELPNIYYTFPVTNDNNNNYNLNRNKNGLLNYDSKKIGKLERPGTSGKNKATEVMKNLTGNDTFVNLQKNAKKNGSDSTVSFQTANNKNNSNSIRLNYAPNKIGNGNYTKHTTFSQKLKPKPQTISSPFPWASKRPTIFVPYEVEEIIEENVGVNVDDESTTTTTTKHKLESIKNQYLQEGDKLNIATTPYSQNSLDFLKESIKTIINGLINSNGSDRTGRQNDDDSTTTRFKSKSFDFLDGPEIENFSRSRDNLQNSVFTKILNFETTVTTTEPEITVDSTTEYTSAKSNLNDELSKRISSTEFDVERENRTEPLNLKTGVKTESTTLSSFLTPRSNRGKINSQVFLTEPSTKSTTTKNYNTEPQPRSFFTRGFKFNDLKESSGERDVRPSTMEEHVFFSNIPNDIVFETESDATHSTSNPSTTMTTTTPPPSFKTETTNASPSTFHLTNGITETTPFHSTEEQNTGSTKWIKELTDSPLLFNLLTTVRDTESNTKYEIETPNPDDKSKDQRRSDILILETLENDPTSTTERENSNYLESLRGKTLNANVSIDSVVSTVPLIIDDLRNGKMNAQDSKILSQIFRDYWPQLLTLSKDVNADMLPLMKLKNEEDLKNVLKNYYYSTETTSVATETTEKQNVADNNLIHFLFYDYMDDYKNTFYDETDEDYDEEEQTSSVRPKRKIIKGKFYDGATPTEKQNFKIQPAEENFDVVEQKIIQNDKHDKSE</sequence>
<protein>
    <submittedName>
        <fullName evidence="3 4">Uncharacterized protein</fullName>
    </submittedName>
</protein>
<dbReference type="RefSeq" id="XP_002425865.1">
    <property type="nucleotide sequence ID" value="XM_002425820.1"/>
</dbReference>
<feature type="signal peptide" evidence="2">
    <location>
        <begin position="1"/>
        <end position="23"/>
    </location>
</feature>
<gene>
    <name evidence="4" type="primary">8237896</name>
    <name evidence="3" type="ORF">Phum_PHUM225080</name>
</gene>
<name>E0VIC1_PEDHC</name>
<feature type="chain" id="PRO_5014570112" evidence="2">
    <location>
        <begin position="24"/>
        <end position="1013"/>
    </location>
</feature>
<reference evidence="3" key="1">
    <citation type="submission" date="2007-04" db="EMBL/GenBank/DDBJ databases">
        <title>Annotation of Pediculus humanus corporis strain USDA.</title>
        <authorList>
            <person name="Kirkness E."/>
            <person name="Hannick L."/>
            <person name="Hass B."/>
            <person name="Bruggner R."/>
            <person name="Lawson D."/>
            <person name="Bidwell S."/>
            <person name="Joardar V."/>
            <person name="Caler E."/>
            <person name="Walenz B."/>
            <person name="Inman J."/>
            <person name="Schobel S."/>
            <person name="Galinsky K."/>
            <person name="Amedeo P."/>
            <person name="Strausberg R."/>
        </authorList>
    </citation>
    <scope>NUCLEOTIDE SEQUENCE</scope>
    <source>
        <strain evidence="3">USDA</strain>
    </source>
</reference>
<dbReference type="AlphaFoldDB" id="E0VIC1"/>
<dbReference type="InParanoid" id="E0VIC1"/>
<evidence type="ECO:0000256" key="2">
    <source>
        <dbReference type="SAM" id="SignalP"/>
    </source>
</evidence>
<feature type="region of interest" description="Disordered" evidence="1">
    <location>
        <begin position="497"/>
        <end position="519"/>
    </location>
</feature>
<accession>E0VIC1</accession>
<dbReference type="EnsemblMetazoa" id="PHUM225080-RA">
    <property type="protein sequence ID" value="PHUM225080-PA"/>
    <property type="gene ID" value="PHUM225080"/>
</dbReference>
<reference evidence="4" key="3">
    <citation type="submission" date="2020-05" db="UniProtKB">
        <authorList>
            <consortium name="EnsemblMetazoa"/>
        </authorList>
    </citation>
    <scope>IDENTIFICATION</scope>
    <source>
        <strain evidence="4">USDA</strain>
    </source>
</reference>
<feature type="compositionally biased region" description="Polar residues" evidence="1">
    <location>
        <begin position="362"/>
        <end position="371"/>
    </location>
</feature>
<reference evidence="3" key="2">
    <citation type="submission" date="2007-04" db="EMBL/GenBank/DDBJ databases">
        <title>The genome of the human body louse.</title>
        <authorList>
            <consortium name="The Human Body Louse Genome Consortium"/>
            <person name="Kirkness E."/>
            <person name="Walenz B."/>
            <person name="Hass B."/>
            <person name="Bruggner R."/>
            <person name="Strausberg R."/>
        </authorList>
    </citation>
    <scope>NUCLEOTIDE SEQUENCE</scope>
    <source>
        <strain evidence="3">USDA</strain>
    </source>
</reference>
<feature type="compositionally biased region" description="Polar residues" evidence="1">
    <location>
        <begin position="727"/>
        <end position="756"/>
    </location>
</feature>
<dbReference type="CTD" id="8237896"/>
<keyword evidence="2" id="KW-0732">Signal</keyword>
<dbReference type="GeneID" id="8237896"/>
<dbReference type="HOGENOM" id="CLU_297437_0_0_1"/>
<evidence type="ECO:0000313" key="4">
    <source>
        <dbReference type="EnsemblMetazoa" id="PHUM225080-PA"/>
    </source>
</evidence>
<dbReference type="KEGG" id="phu:Phum_PHUM225080"/>
<evidence type="ECO:0000256" key="1">
    <source>
        <dbReference type="SAM" id="MobiDB-lite"/>
    </source>
</evidence>
<feature type="region of interest" description="Disordered" evidence="1">
    <location>
        <begin position="25"/>
        <end position="44"/>
    </location>
</feature>
<evidence type="ECO:0000313" key="5">
    <source>
        <dbReference type="Proteomes" id="UP000009046"/>
    </source>
</evidence>
<evidence type="ECO:0000313" key="3">
    <source>
        <dbReference type="EMBL" id="EEB13127.1"/>
    </source>
</evidence>
<feature type="region of interest" description="Disordered" evidence="1">
    <location>
        <begin position="116"/>
        <end position="139"/>
    </location>
</feature>
<dbReference type="VEuPathDB" id="VectorBase:PHUM225080"/>
<feature type="compositionally biased region" description="Low complexity" evidence="1">
    <location>
        <begin position="702"/>
        <end position="726"/>
    </location>
</feature>
<dbReference type="EMBL" id="AAZO01002612">
    <property type="status" value="NOT_ANNOTATED_CDS"/>
    <property type="molecule type" value="Genomic_DNA"/>
</dbReference>
<proteinExistence type="predicted"/>
<keyword evidence="5" id="KW-1185">Reference proteome</keyword>